<dbReference type="EMBL" id="LSRX01001021">
    <property type="protein sequence ID" value="OLP84748.1"/>
    <property type="molecule type" value="Genomic_DNA"/>
</dbReference>
<keyword evidence="2" id="KW-1185">Reference proteome</keyword>
<sequence>MTAACEKCSGTEVNVGSFVDRPPLTSQSPEEVIQMLIQAAGPGAGTPPADVVGTALRQAGVEITTDNVIRALKEVLFRTA</sequence>
<evidence type="ECO:0000313" key="2">
    <source>
        <dbReference type="Proteomes" id="UP000186817"/>
    </source>
</evidence>
<name>A0A1Q9CP93_SYMMI</name>
<gene>
    <name evidence="1" type="ORF">AK812_SmicGene34346</name>
</gene>
<dbReference type="Proteomes" id="UP000186817">
    <property type="component" value="Unassembled WGS sequence"/>
</dbReference>
<reference evidence="1 2" key="1">
    <citation type="submission" date="2016-02" db="EMBL/GenBank/DDBJ databases">
        <title>Genome analysis of coral dinoflagellate symbionts highlights evolutionary adaptations to a symbiotic lifestyle.</title>
        <authorList>
            <person name="Aranda M."/>
            <person name="Li Y."/>
            <person name="Liew Y.J."/>
            <person name="Baumgarten S."/>
            <person name="Simakov O."/>
            <person name="Wilson M."/>
            <person name="Piel J."/>
            <person name="Ashoor H."/>
            <person name="Bougouffa S."/>
            <person name="Bajic V.B."/>
            <person name="Ryu T."/>
            <person name="Ravasi T."/>
            <person name="Bayer T."/>
            <person name="Micklem G."/>
            <person name="Kim H."/>
            <person name="Bhak J."/>
            <person name="Lajeunesse T.C."/>
            <person name="Voolstra C.R."/>
        </authorList>
    </citation>
    <scope>NUCLEOTIDE SEQUENCE [LARGE SCALE GENOMIC DNA]</scope>
    <source>
        <strain evidence="1 2">CCMP2467</strain>
    </source>
</reference>
<dbReference type="AlphaFoldDB" id="A0A1Q9CP93"/>
<protein>
    <submittedName>
        <fullName evidence="1">Uncharacterized protein</fullName>
    </submittedName>
</protein>
<evidence type="ECO:0000313" key="1">
    <source>
        <dbReference type="EMBL" id="OLP84748.1"/>
    </source>
</evidence>
<proteinExistence type="predicted"/>
<comment type="caution">
    <text evidence="1">The sequence shown here is derived from an EMBL/GenBank/DDBJ whole genome shotgun (WGS) entry which is preliminary data.</text>
</comment>
<accession>A0A1Q9CP93</accession>
<organism evidence="1 2">
    <name type="scientific">Symbiodinium microadriaticum</name>
    <name type="common">Dinoflagellate</name>
    <name type="synonym">Zooxanthella microadriatica</name>
    <dbReference type="NCBI Taxonomy" id="2951"/>
    <lineage>
        <taxon>Eukaryota</taxon>
        <taxon>Sar</taxon>
        <taxon>Alveolata</taxon>
        <taxon>Dinophyceae</taxon>
        <taxon>Suessiales</taxon>
        <taxon>Symbiodiniaceae</taxon>
        <taxon>Symbiodinium</taxon>
    </lineage>
</organism>